<dbReference type="AlphaFoldDB" id="A0A157SPI4"/>
<organism evidence="2 3">
    <name type="scientific">Bordetella ansorpii</name>
    <dbReference type="NCBI Taxonomy" id="288768"/>
    <lineage>
        <taxon>Bacteria</taxon>
        <taxon>Pseudomonadati</taxon>
        <taxon>Pseudomonadota</taxon>
        <taxon>Betaproteobacteria</taxon>
        <taxon>Burkholderiales</taxon>
        <taxon>Alcaligenaceae</taxon>
        <taxon>Bordetella</taxon>
    </lineage>
</organism>
<dbReference type="RefSeq" id="WP_066130931.1">
    <property type="nucleotide sequence ID" value="NZ_FKIF01000007.1"/>
</dbReference>
<dbReference type="Gene3D" id="3.30.720.120">
    <property type="match status" value="1"/>
</dbReference>
<evidence type="ECO:0000313" key="3">
    <source>
        <dbReference type="Proteomes" id="UP000076848"/>
    </source>
</evidence>
<dbReference type="EMBL" id="FKIF01000007">
    <property type="protein sequence ID" value="SAI72295.1"/>
    <property type="molecule type" value="Genomic_DNA"/>
</dbReference>
<feature type="domain" description="VOC" evidence="1">
    <location>
        <begin position="11"/>
        <end position="136"/>
    </location>
</feature>
<keyword evidence="3" id="KW-1185">Reference proteome</keyword>
<dbReference type="CDD" id="cd07246">
    <property type="entry name" value="VOC_like"/>
    <property type="match status" value="1"/>
</dbReference>
<dbReference type="PANTHER" id="PTHR34109">
    <property type="entry name" value="BNAUNNG04460D PROTEIN-RELATED"/>
    <property type="match status" value="1"/>
</dbReference>
<evidence type="ECO:0000313" key="2">
    <source>
        <dbReference type="EMBL" id="SAI72295.1"/>
    </source>
</evidence>
<dbReference type="Proteomes" id="UP000076848">
    <property type="component" value="Unassembled WGS sequence"/>
</dbReference>
<dbReference type="STRING" id="288768.SAMEA3906486_04051"/>
<dbReference type="Pfam" id="PF00903">
    <property type="entry name" value="Glyoxalase"/>
    <property type="match status" value="1"/>
</dbReference>
<dbReference type="InterPro" id="IPR004360">
    <property type="entry name" value="Glyas_Fos-R_dOase_dom"/>
</dbReference>
<dbReference type="InterPro" id="IPR029068">
    <property type="entry name" value="Glyas_Bleomycin-R_OHBP_Dase"/>
</dbReference>
<dbReference type="PANTHER" id="PTHR34109:SF1">
    <property type="entry name" value="VOC DOMAIN-CONTAINING PROTEIN"/>
    <property type="match status" value="1"/>
</dbReference>
<dbReference type="PROSITE" id="PS51819">
    <property type="entry name" value="VOC"/>
    <property type="match status" value="1"/>
</dbReference>
<dbReference type="OrthoDB" id="9795306at2"/>
<sequence>MSVPVKPIPDGMHALTPHLVCDGAAAAIDFYVKAFNAVELARLAGPDGKLMHGMVRIGGSPLMLVDAMPGWGVLDPKGLNGSPVIIHLYVEDVDAAIAQAAAAGATVTMPPADMFWGDRYGQLTDPFGHKWSLATHKQDLSPEQIRKAMESAPPCGEQEMKPTA</sequence>
<evidence type="ECO:0000259" key="1">
    <source>
        <dbReference type="PROSITE" id="PS51819"/>
    </source>
</evidence>
<gene>
    <name evidence="2" type="primary">phnB2_2</name>
    <name evidence="2" type="ORF">SAMEA3906486_04051</name>
</gene>
<protein>
    <submittedName>
        <fullName evidence="2">PhnB protein</fullName>
    </submittedName>
</protein>
<dbReference type="Gene3D" id="3.30.720.110">
    <property type="match status" value="1"/>
</dbReference>
<proteinExistence type="predicted"/>
<reference evidence="2 3" key="1">
    <citation type="submission" date="2016-04" db="EMBL/GenBank/DDBJ databases">
        <authorList>
            <consortium name="Pathogen Informatics"/>
        </authorList>
    </citation>
    <scope>NUCLEOTIDE SEQUENCE [LARGE SCALE GENOMIC DNA]</scope>
    <source>
        <strain evidence="2 3">H050680373</strain>
    </source>
</reference>
<dbReference type="InterPro" id="IPR037523">
    <property type="entry name" value="VOC_core"/>
</dbReference>
<name>A0A157SPI4_9BORD</name>
<accession>A0A157SPI4</accession>
<dbReference type="SUPFAM" id="SSF54593">
    <property type="entry name" value="Glyoxalase/Bleomycin resistance protein/Dihydroxybiphenyl dioxygenase"/>
    <property type="match status" value="1"/>
</dbReference>